<keyword evidence="2" id="KW-1185">Reference proteome</keyword>
<reference evidence="1" key="2">
    <citation type="journal article" date="2022" name="Res Sq">
        <title>Comparative Genomics Reveals Insights into the Divergent Evolution of Astigmatic Mites and Household Pest Adaptations.</title>
        <authorList>
            <person name="Xiong Q."/>
            <person name="Wan A.T.-Y."/>
            <person name="Liu X.-Y."/>
            <person name="Fung C.S.-H."/>
            <person name="Xiao X."/>
            <person name="Malainual N."/>
            <person name="Hou J."/>
            <person name="Wang L."/>
            <person name="Wang M."/>
            <person name="Yang K."/>
            <person name="Cui Y."/>
            <person name="Leung E."/>
            <person name="Nong W."/>
            <person name="Shin S.-K."/>
            <person name="Au S."/>
            <person name="Jeong K.Y."/>
            <person name="Chew F.T."/>
            <person name="Hui J."/>
            <person name="Leung T.F."/>
            <person name="Tungtrongchitr A."/>
            <person name="Zhong N."/>
            <person name="Liu Z."/>
            <person name="Tsui S."/>
        </authorList>
    </citation>
    <scope>NUCLEOTIDE SEQUENCE</scope>
    <source>
        <strain evidence="1">Derf</strain>
        <tissue evidence="1">Whole organism</tissue>
    </source>
</reference>
<reference evidence="1" key="1">
    <citation type="submission" date="2013-05" db="EMBL/GenBank/DDBJ databases">
        <authorList>
            <person name="Yim A.K.Y."/>
            <person name="Chan T.F."/>
            <person name="Ji K.M."/>
            <person name="Liu X.Y."/>
            <person name="Zhou J.W."/>
            <person name="Li R.Q."/>
            <person name="Yang K.Y."/>
            <person name="Li J."/>
            <person name="Li M."/>
            <person name="Law P.T.W."/>
            <person name="Wu Y.L."/>
            <person name="Cai Z.L."/>
            <person name="Qin H."/>
            <person name="Bao Y."/>
            <person name="Leung R.K.K."/>
            <person name="Ng P.K.S."/>
            <person name="Zou J."/>
            <person name="Zhong X.J."/>
            <person name="Ran P.X."/>
            <person name="Zhong N.S."/>
            <person name="Liu Z.G."/>
            <person name="Tsui S.K.W."/>
        </authorList>
    </citation>
    <scope>NUCLEOTIDE SEQUENCE</scope>
    <source>
        <strain evidence="1">Derf</strain>
        <tissue evidence="1">Whole organism</tissue>
    </source>
</reference>
<comment type="caution">
    <text evidence="1">The sequence shown here is derived from an EMBL/GenBank/DDBJ whole genome shotgun (WGS) entry which is preliminary data.</text>
</comment>
<name>A0A922IF05_DERFA</name>
<evidence type="ECO:0000313" key="1">
    <source>
        <dbReference type="EMBL" id="KAH9529547.1"/>
    </source>
</evidence>
<proteinExistence type="predicted"/>
<evidence type="ECO:0000313" key="2">
    <source>
        <dbReference type="Proteomes" id="UP000790347"/>
    </source>
</evidence>
<protein>
    <submittedName>
        <fullName evidence="1">Uncharacterized protein</fullName>
    </submittedName>
</protein>
<sequence>MDIIKILPFSSPEILAPAIIPVTPLNKTPKTTANDVISIKSIQIESSKIENIPPDGPKLLTIPSTQPIKYKALEKTLAVKNKVPMAPPNSGPKALLIITKLLKEYEEKIYNTID</sequence>
<dbReference type="Proteomes" id="UP000790347">
    <property type="component" value="Unassembled WGS sequence"/>
</dbReference>
<dbReference type="AlphaFoldDB" id="A0A922IF05"/>
<gene>
    <name evidence="1" type="ORF">DERF_003426</name>
</gene>
<dbReference type="EMBL" id="ASGP02000001">
    <property type="protein sequence ID" value="KAH9529547.1"/>
    <property type="molecule type" value="Genomic_DNA"/>
</dbReference>
<accession>A0A922IF05</accession>
<organism evidence="1 2">
    <name type="scientific">Dermatophagoides farinae</name>
    <name type="common">American house dust mite</name>
    <dbReference type="NCBI Taxonomy" id="6954"/>
    <lineage>
        <taxon>Eukaryota</taxon>
        <taxon>Metazoa</taxon>
        <taxon>Ecdysozoa</taxon>
        <taxon>Arthropoda</taxon>
        <taxon>Chelicerata</taxon>
        <taxon>Arachnida</taxon>
        <taxon>Acari</taxon>
        <taxon>Acariformes</taxon>
        <taxon>Sarcoptiformes</taxon>
        <taxon>Astigmata</taxon>
        <taxon>Psoroptidia</taxon>
        <taxon>Analgoidea</taxon>
        <taxon>Pyroglyphidae</taxon>
        <taxon>Dermatophagoidinae</taxon>
        <taxon>Dermatophagoides</taxon>
    </lineage>
</organism>